<keyword evidence="2" id="KW-1185">Reference proteome</keyword>
<feature type="region of interest" description="Disordered" evidence="1">
    <location>
        <begin position="1"/>
        <end position="23"/>
    </location>
</feature>
<feature type="compositionally biased region" description="Basic residues" evidence="1">
    <location>
        <begin position="54"/>
        <end position="71"/>
    </location>
</feature>
<dbReference type="Proteomes" id="UP000038045">
    <property type="component" value="Unplaced"/>
</dbReference>
<proteinExistence type="predicted"/>
<feature type="compositionally biased region" description="Basic and acidic residues" evidence="1">
    <location>
        <begin position="102"/>
        <end position="112"/>
    </location>
</feature>
<evidence type="ECO:0000313" key="3">
    <source>
        <dbReference type="WBParaSite" id="PTRK_0000598400.1"/>
    </source>
</evidence>
<sequence length="137" mass="15328">MLKNECRSSRSASHVRFPGQRARSYRIRERGRRRLVRPLAQATERALRRDAVRQPRKHPVLHRPRRRRPLCRRQAAGLAAPRHGIRGSVGDDGGADGPALARADRNARDRAARAGRPQPPAGRRDRSPPRAVAQPGA</sequence>
<reference evidence="3" key="1">
    <citation type="submission" date="2017-02" db="UniProtKB">
        <authorList>
            <consortium name="WormBaseParasite"/>
        </authorList>
    </citation>
    <scope>IDENTIFICATION</scope>
</reference>
<name>A0A0N4ZEB4_PARTI</name>
<accession>A0A0N4ZEB4</accession>
<protein>
    <submittedName>
        <fullName evidence="3">LigA</fullName>
    </submittedName>
</protein>
<evidence type="ECO:0000313" key="2">
    <source>
        <dbReference type="Proteomes" id="UP000038045"/>
    </source>
</evidence>
<dbReference type="WBParaSite" id="PTRK_0000598400.1">
    <property type="protein sequence ID" value="PTRK_0000598400.1"/>
    <property type="gene ID" value="PTRK_0000598400"/>
</dbReference>
<dbReference type="AlphaFoldDB" id="A0A0N4ZEB4"/>
<evidence type="ECO:0000256" key="1">
    <source>
        <dbReference type="SAM" id="MobiDB-lite"/>
    </source>
</evidence>
<feature type="region of interest" description="Disordered" evidence="1">
    <location>
        <begin position="36"/>
        <end position="137"/>
    </location>
</feature>
<organism evidence="2 3">
    <name type="scientific">Parastrongyloides trichosuri</name>
    <name type="common">Possum-specific nematode worm</name>
    <dbReference type="NCBI Taxonomy" id="131310"/>
    <lineage>
        <taxon>Eukaryota</taxon>
        <taxon>Metazoa</taxon>
        <taxon>Ecdysozoa</taxon>
        <taxon>Nematoda</taxon>
        <taxon>Chromadorea</taxon>
        <taxon>Rhabditida</taxon>
        <taxon>Tylenchina</taxon>
        <taxon>Panagrolaimomorpha</taxon>
        <taxon>Strongyloidoidea</taxon>
        <taxon>Strongyloididae</taxon>
        <taxon>Parastrongyloides</taxon>
    </lineage>
</organism>